<feature type="transmembrane region" description="Helical" evidence="1">
    <location>
        <begin position="24"/>
        <end position="53"/>
    </location>
</feature>
<keyword evidence="1" id="KW-0472">Membrane</keyword>
<keyword evidence="1" id="KW-1133">Transmembrane helix</keyword>
<evidence type="ECO:0000256" key="1">
    <source>
        <dbReference type="SAM" id="Phobius"/>
    </source>
</evidence>
<evidence type="ECO:0000313" key="3">
    <source>
        <dbReference type="Proteomes" id="UP000217676"/>
    </source>
</evidence>
<proteinExistence type="predicted"/>
<dbReference type="AlphaFoldDB" id="A0A169PI62"/>
<sequence>MVGSRHELAGPPAAPVDLNGTGHYVHWGVVQISVANLVVIALMVLVFVLALLLPFPHGRKRG</sequence>
<reference evidence="2 3" key="1">
    <citation type="journal article" date="2016" name="Genome Announc.">
        <title>Complete Genome Sequence of Thiostrepton-Producing Streptomyces laurentii ATCC 31255.</title>
        <authorList>
            <person name="Doi K."/>
            <person name="Fujino Y."/>
            <person name="Nagayoshi Y."/>
            <person name="Ohshima T."/>
            <person name="Ogata S."/>
        </authorList>
    </citation>
    <scope>NUCLEOTIDE SEQUENCE [LARGE SCALE GENOMIC DNA]</scope>
    <source>
        <strain evidence="2 3">ATCC 31255</strain>
    </source>
</reference>
<organism evidence="2 3">
    <name type="scientific">Streptomyces laurentii</name>
    <dbReference type="NCBI Taxonomy" id="39478"/>
    <lineage>
        <taxon>Bacteria</taxon>
        <taxon>Bacillati</taxon>
        <taxon>Actinomycetota</taxon>
        <taxon>Actinomycetes</taxon>
        <taxon>Kitasatosporales</taxon>
        <taxon>Streptomycetaceae</taxon>
        <taxon>Streptomyces</taxon>
    </lineage>
</organism>
<dbReference type="KEGG" id="slau:SLA_7072"/>
<evidence type="ECO:0000313" key="2">
    <source>
        <dbReference type="EMBL" id="BAU87938.1"/>
    </source>
</evidence>
<dbReference type="Proteomes" id="UP000217676">
    <property type="component" value="Chromosome"/>
</dbReference>
<dbReference type="EMBL" id="AP017424">
    <property type="protein sequence ID" value="BAU87938.1"/>
    <property type="molecule type" value="Genomic_DNA"/>
</dbReference>
<gene>
    <name evidence="2" type="ORF">SLA_7072</name>
</gene>
<keyword evidence="1" id="KW-0812">Transmembrane</keyword>
<accession>A0A169PI62</accession>
<name>A0A169PI62_STRLU</name>
<keyword evidence="3" id="KW-1185">Reference proteome</keyword>
<protein>
    <submittedName>
        <fullName evidence="2">Uncharacterized protein</fullName>
    </submittedName>
</protein>